<sequence>MARWSASTRSWRQPCGAQRPPVPLNGATTWGGSNTLTTPMSLQPPAIPLSKPPWDTSPRCSRWRRRTSLFLLYDTTSGDVSGYGTPPAGRFTGQQPKTSATQTVDVCPLLATSLVRRFGSPHGTSHLSPCPESFLPACSDQPALPSGLTPSARPGLSGPPCLLCSPHCGLSTTGTWMSVPRRLGGARSGGSLLGSGFLHHRSLPDPGFPGLPNHVFWAARRRPLRGRWCQDLESSAACC</sequence>
<evidence type="ECO:0000313" key="2">
    <source>
        <dbReference type="EMBL" id="MEQ2227179.1"/>
    </source>
</evidence>
<protein>
    <submittedName>
        <fullName evidence="2">Uncharacterized protein</fullName>
    </submittedName>
</protein>
<comment type="caution">
    <text evidence="2">The sequence shown here is derived from an EMBL/GenBank/DDBJ whole genome shotgun (WGS) entry which is preliminary data.</text>
</comment>
<reference evidence="2 3" key="1">
    <citation type="submission" date="2021-06" db="EMBL/GenBank/DDBJ databases">
        <authorList>
            <person name="Palmer J.M."/>
        </authorList>
    </citation>
    <scope>NUCLEOTIDE SEQUENCE [LARGE SCALE GENOMIC DNA]</scope>
    <source>
        <strain evidence="3">if_2019</strain>
        <tissue evidence="2">Muscle</tissue>
    </source>
</reference>
<feature type="compositionally biased region" description="Polar residues" evidence="1">
    <location>
        <begin position="1"/>
        <end position="11"/>
    </location>
</feature>
<organism evidence="2 3">
    <name type="scientific">Ilyodon furcidens</name>
    <name type="common">goldbreast splitfin</name>
    <dbReference type="NCBI Taxonomy" id="33524"/>
    <lineage>
        <taxon>Eukaryota</taxon>
        <taxon>Metazoa</taxon>
        <taxon>Chordata</taxon>
        <taxon>Craniata</taxon>
        <taxon>Vertebrata</taxon>
        <taxon>Euteleostomi</taxon>
        <taxon>Actinopterygii</taxon>
        <taxon>Neopterygii</taxon>
        <taxon>Teleostei</taxon>
        <taxon>Neoteleostei</taxon>
        <taxon>Acanthomorphata</taxon>
        <taxon>Ovalentaria</taxon>
        <taxon>Atherinomorphae</taxon>
        <taxon>Cyprinodontiformes</taxon>
        <taxon>Goodeidae</taxon>
        <taxon>Ilyodon</taxon>
    </lineage>
</organism>
<keyword evidence="3" id="KW-1185">Reference proteome</keyword>
<accession>A0ABV0T303</accession>
<evidence type="ECO:0000256" key="1">
    <source>
        <dbReference type="SAM" id="MobiDB-lite"/>
    </source>
</evidence>
<proteinExistence type="predicted"/>
<dbReference type="EMBL" id="JAHRIQ010018150">
    <property type="protein sequence ID" value="MEQ2227179.1"/>
    <property type="molecule type" value="Genomic_DNA"/>
</dbReference>
<gene>
    <name evidence="2" type="ORF">ILYODFUR_035117</name>
</gene>
<evidence type="ECO:0000313" key="3">
    <source>
        <dbReference type="Proteomes" id="UP001482620"/>
    </source>
</evidence>
<name>A0ABV0T303_9TELE</name>
<feature type="region of interest" description="Disordered" evidence="1">
    <location>
        <begin position="1"/>
        <end position="27"/>
    </location>
</feature>
<dbReference type="Proteomes" id="UP001482620">
    <property type="component" value="Unassembled WGS sequence"/>
</dbReference>